<evidence type="ECO:0000313" key="2">
    <source>
        <dbReference type="EMBL" id="OSS51180.1"/>
    </source>
</evidence>
<dbReference type="STRING" id="105696.A0A1Y2M506"/>
<accession>A0A1Y2M506</accession>
<dbReference type="Gene3D" id="3.40.630.30">
    <property type="match status" value="1"/>
</dbReference>
<sequence>MAPPPPHLVHTSRSLEETSALWYPLIHTLGWNRSRLDGPMHYHAAQDGETWLLVTLQPESESATQAEVSTPQGCILALAYPNGTGWIGFFLMNSAQRGNGLGAALWKGMDAIWQENGTQIIGLDGVEEQVPTYRRRGFVDVGRIPLMVCSAEGIKGLRSEDDAVPEGKFGDFREVDRGEVARLDRELTGLDRTKYWVSSNLLEREDVFGFTYSSASNEDLVGFVLVRGCVEGHRIGPLFAPSSAIAAHLLQLVMRHSSITASTGSLIAEVFGSNEQAKGVFEKLGWTDAGVEYHRMWYKGKMPEAQQEGGLGTKGMFAVFDAACG</sequence>
<dbReference type="PANTHER" id="PTHR47237">
    <property type="entry name" value="SLL0310 PROTEIN"/>
    <property type="match status" value="1"/>
</dbReference>
<reference evidence="2 3" key="1">
    <citation type="journal article" date="2017" name="Genome Announc.">
        <title>Genome sequence of the saprophytic ascomycete Epicoccum nigrum ICMP 19927 strain isolated from New Zealand.</title>
        <authorList>
            <person name="Fokin M."/>
            <person name="Fleetwood D."/>
            <person name="Weir B.S."/>
            <person name="Villas-Boas S.G."/>
        </authorList>
    </citation>
    <scope>NUCLEOTIDE SEQUENCE [LARGE SCALE GENOMIC DNA]</scope>
    <source>
        <strain evidence="2 3">ICMP 19927</strain>
    </source>
</reference>
<dbReference type="InterPro" id="IPR052729">
    <property type="entry name" value="Acyl/Acetyltrans_Enzymes"/>
</dbReference>
<proteinExistence type="predicted"/>
<organism evidence="2 3">
    <name type="scientific">Epicoccum nigrum</name>
    <name type="common">Soil fungus</name>
    <name type="synonym">Epicoccum purpurascens</name>
    <dbReference type="NCBI Taxonomy" id="105696"/>
    <lineage>
        <taxon>Eukaryota</taxon>
        <taxon>Fungi</taxon>
        <taxon>Dikarya</taxon>
        <taxon>Ascomycota</taxon>
        <taxon>Pezizomycotina</taxon>
        <taxon>Dothideomycetes</taxon>
        <taxon>Pleosporomycetidae</taxon>
        <taxon>Pleosporales</taxon>
        <taxon>Pleosporineae</taxon>
        <taxon>Didymellaceae</taxon>
        <taxon>Epicoccum</taxon>
    </lineage>
</organism>
<name>A0A1Y2M506_EPING</name>
<dbReference type="OMA" id="DYHRMWL"/>
<dbReference type="InParanoid" id="A0A1Y2M506"/>
<dbReference type="Gene3D" id="3.40.630.90">
    <property type="match status" value="1"/>
</dbReference>
<dbReference type="SUPFAM" id="SSF55729">
    <property type="entry name" value="Acyl-CoA N-acyltransferases (Nat)"/>
    <property type="match status" value="1"/>
</dbReference>
<dbReference type="EMBL" id="KZ107841">
    <property type="protein sequence ID" value="OSS51180.1"/>
    <property type="molecule type" value="Genomic_DNA"/>
</dbReference>
<keyword evidence="3" id="KW-1185">Reference proteome</keyword>
<evidence type="ECO:0000313" key="3">
    <source>
        <dbReference type="Proteomes" id="UP000193240"/>
    </source>
</evidence>
<protein>
    <recommendedName>
        <fullName evidence="1">YitH/HolE acetyltransferase (GNAT) domain-containing protein</fullName>
    </recommendedName>
</protein>
<evidence type="ECO:0000259" key="1">
    <source>
        <dbReference type="Pfam" id="PF18014"/>
    </source>
</evidence>
<gene>
    <name evidence="2" type="ORF">B5807_04590</name>
</gene>
<feature type="domain" description="YitH/HolE acetyltransferase (GNAT)" evidence="1">
    <location>
        <begin position="180"/>
        <end position="306"/>
    </location>
</feature>
<dbReference type="PANTHER" id="PTHR47237:SF1">
    <property type="entry name" value="SLL0310 PROTEIN"/>
    <property type="match status" value="1"/>
</dbReference>
<dbReference type="AlphaFoldDB" id="A0A1Y2M506"/>
<dbReference type="Pfam" id="PF18014">
    <property type="entry name" value="Acetyltransf_18"/>
    <property type="match status" value="1"/>
</dbReference>
<dbReference type="Proteomes" id="UP000193240">
    <property type="component" value="Unassembled WGS sequence"/>
</dbReference>
<dbReference type="InterPro" id="IPR041496">
    <property type="entry name" value="YitH/HolE_GNAT"/>
</dbReference>
<dbReference type="InterPro" id="IPR016181">
    <property type="entry name" value="Acyl_CoA_acyltransferase"/>
</dbReference>